<name>A0A1M7GZ54_9FLAO</name>
<keyword evidence="2" id="KW-1185">Reference proteome</keyword>
<reference evidence="2" key="1">
    <citation type="submission" date="2016-11" db="EMBL/GenBank/DDBJ databases">
        <authorList>
            <person name="Varghese N."/>
            <person name="Submissions S."/>
        </authorList>
    </citation>
    <scope>NUCLEOTIDE SEQUENCE [LARGE SCALE GENOMIC DNA]</scope>
    <source>
        <strain evidence="2">DSM 26899</strain>
    </source>
</reference>
<evidence type="ECO:0000313" key="1">
    <source>
        <dbReference type="EMBL" id="SHM21555.1"/>
    </source>
</evidence>
<sequence length="262" mass="29743">MNENWMQKWEEVKNIMVCPTDLETYFTSDEILGQKMETMEIGNVSLPSGKVVVRDPLVSLNANQSPYFIQAPKGNFPVTIAVVKSEDWGDRYAVVKVEFTKEKPVVYREALVGIEELEGVTEDDYFGFGVDAGLGCITDKEVLPFVDEFIDATDVDNVYDDYFAEIFAQSYKDHPNNQREAGDWINWTVPNTNYQIPMFASGFGDGSYPVYFAYDANEEICGLYIQFIDVELALSDEGDEDDVDYVDGDDDDQPENFVFLKN</sequence>
<proteinExistence type="predicted"/>
<dbReference type="Proteomes" id="UP000184364">
    <property type="component" value="Unassembled WGS sequence"/>
</dbReference>
<gene>
    <name evidence="1" type="ORF">SAMN05444267_103827</name>
</gene>
<evidence type="ECO:0008006" key="3">
    <source>
        <dbReference type="Google" id="ProtNLM"/>
    </source>
</evidence>
<dbReference type="Pfam" id="PF14025">
    <property type="entry name" value="DUF4241"/>
    <property type="match status" value="1"/>
</dbReference>
<dbReference type="STRING" id="1302687.SAMN05444267_103827"/>
<dbReference type="AlphaFoldDB" id="A0A1M7GZ54"/>
<accession>A0A1M7GZ54</accession>
<dbReference type="RefSeq" id="WP_175549631.1">
    <property type="nucleotide sequence ID" value="NZ_FRAV01000038.1"/>
</dbReference>
<dbReference type="InterPro" id="IPR025335">
    <property type="entry name" value="DUF4241"/>
</dbReference>
<organism evidence="1 2">
    <name type="scientific">Chryseobacterium polytrichastri</name>
    <dbReference type="NCBI Taxonomy" id="1302687"/>
    <lineage>
        <taxon>Bacteria</taxon>
        <taxon>Pseudomonadati</taxon>
        <taxon>Bacteroidota</taxon>
        <taxon>Flavobacteriia</taxon>
        <taxon>Flavobacteriales</taxon>
        <taxon>Weeksellaceae</taxon>
        <taxon>Chryseobacterium group</taxon>
        <taxon>Chryseobacterium</taxon>
    </lineage>
</organism>
<protein>
    <recommendedName>
        <fullName evidence="3">DUF4241 domain-containing protein</fullName>
    </recommendedName>
</protein>
<dbReference type="EMBL" id="FRAV01000038">
    <property type="protein sequence ID" value="SHM21555.1"/>
    <property type="molecule type" value="Genomic_DNA"/>
</dbReference>
<evidence type="ECO:0000313" key="2">
    <source>
        <dbReference type="Proteomes" id="UP000184364"/>
    </source>
</evidence>